<evidence type="ECO:0000256" key="2">
    <source>
        <dbReference type="ARBA" id="ARBA00004202"/>
    </source>
</evidence>
<evidence type="ECO:0000256" key="6">
    <source>
        <dbReference type="ARBA" id="ARBA00022475"/>
    </source>
</evidence>
<dbReference type="CDD" id="cd12152">
    <property type="entry name" value="F1-ATPase_delta"/>
    <property type="match status" value="1"/>
</dbReference>
<dbReference type="Gene3D" id="1.20.5.440">
    <property type="entry name" value="ATP synthase delta/epsilon subunit, C-terminal domain"/>
    <property type="match status" value="1"/>
</dbReference>
<evidence type="ECO:0000259" key="17">
    <source>
        <dbReference type="Pfam" id="PF00401"/>
    </source>
</evidence>
<evidence type="ECO:0000256" key="3">
    <source>
        <dbReference type="ARBA" id="ARBA00005712"/>
    </source>
</evidence>
<feature type="domain" description="ATP synthase F1 complex delta/epsilon subunit N-terminal" evidence="18">
    <location>
        <begin position="4"/>
        <end position="82"/>
    </location>
</feature>
<dbReference type="STRING" id="1601833.SAMN05518684_110111"/>
<evidence type="ECO:0000256" key="16">
    <source>
        <dbReference type="SAM" id="Coils"/>
    </source>
</evidence>
<evidence type="ECO:0000256" key="4">
    <source>
        <dbReference type="ARBA" id="ARBA00014480"/>
    </source>
</evidence>
<dbReference type="PANTHER" id="PTHR13822:SF10">
    <property type="entry name" value="ATP SYNTHASE EPSILON CHAIN, CHLOROPLASTIC"/>
    <property type="match status" value="1"/>
</dbReference>
<protein>
    <recommendedName>
        <fullName evidence="4 14">ATP synthase epsilon chain</fullName>
    </recommendedName>
    <alternativeName>
        <fullName evidence="13 14">ATP synthase F1 sector epsilon subunit</fullName>
    </alternativeName>
    <alternativeName>
        <fullName evidence="12 14">F-ATPase epsilon subunit</fullName>
    </alternativeName>
</protein>
<dbReference type="InterPro" id="IPR036771">
    <property type="entry name" value="ATPsynth_dsu/esu_N"/>
</dbReference>
<dbReference type="Pfam" id="PF00401">
    <property type="entry name" value="ATP-synt_DE"/>
    <property type="match status" value="1"/>
</dbReference>
<dbReference type="GO" id="GO:0045259">
    <property type="term" value="C:proton-transporting ATP synthase complex"/>
    <property type="evidence" value="ECO:0007669"/>
    <property type="project" value="UniProtKB-KW"/>
</dbReference>
<dbReference type="InterPro" id="IPR001469">
    <property type="entry name" value="ATP_synth_F1_dsu/esu"/>
</dbReference>
<evidence type="ECO:0000256" key="7">
    <source>
        <dbReference type="ARBA" id="ARBA00022781"/>
    </source>
</evidence>
<keyword evidence="8 14" id="KW-0406">Ion transport</keyword>
<dbReference type="EMBL" id="FOGT01000010">
    <property type="protein sequence ID" value="SES19617.1"/>
    <property type="molecule type" value="Genomic_DNA"/>
</dbReference>
<reference evidence="20" key="1">
    <citation type="submission" date="2016-10" db="EMBL/GenBank/DDBJ databases">
        <authorList>
            <person name="Varghese N."/>
            <person name="Submissions S."/>
        </authorList>
    </citation>
    <scope>NUCLEOTIDE SEQUENCE [LARGE SCALE GENOMIC DNA]</scope>
    <source>
        <strain evidence="20">S9</strain>
    </source>
</reference>
<sequence length="135" mass="14995">MKTMQTNVVTPDGSVFSGETEMVSVKTQEGELGILPRHLPLVTPLTIGAIRIKKDSKVQLIAVSGGFMEVRPDEVNILAESAELPSNIDITRARAAKERAERRLAEARKENVDFKRAELALKRAINRLEVSENRM</sequence>
<dbReference type="OrthoDB" id="9804110at2"/>
<accession>A0A1H9VEF6</accession>
<evidence type="ECO:0000313" key="20">
    <source>
        <dbReference type="Proteomes" id="UP000198571"/>
    </source>
</evidence>
<dbReference type="NCBIfam" id="TIGR01216">
    <property type="entry name" value="ATP_synt_epsi"/>
    <property type="match status" value="1"/>
</dbReference>
<proteinExistence type="inferred from homology"/>
<evidence type="ECO:0000256" key="12">
    <source>
        <dbReference type="ARBA" id="ARBA00030215"/>
    </source>
</evidence>
<comment type="subunit">
    <text evidence="14 15">F-type ATPases have 2 components, CF(1) - the catalytic core - and CF(0) - the membrane proton channel. CF(1) has five subunits: alpha(3), beta(3), gamma(1), delta(1), epsilon(1). CF(0) has three main subunits: a, b and c.</text>
</comment>
<comment type="similarity">
    <text evidence="3 14 15">Belongs to the ATPase epsilon chain family.</text>
</comment>
<feature type="coiled-coil region" evidence="16">
    <location>
        <begin position="90"/>
        <end position="134"/>
    </location>
</feature>
<dbReference type="InterPro" id="IPR020547">
    <property type="entry name" value="ATP_synth_F1_esu_C"/>
</dbReference>
<comment type="subcellular location">
    <subcellularLocation>
        <location evidence="2 14">Cell membrane</location>
        <topology evidence="2 14">Peripheral membrane protein</topology>
    </subcellularLocation>
</comment>
<keyword evidence="10 14" id="KW-0139">CF(1)</keyword>
<dbReference type="AlphaFoldDB" id="A0A1H9VEF6"/>
<dbReference type="Pfam" id="PF02823">
    <property type="entry name" value="ATP-synt_DE_N"/>
    <property type="match status" value="1"/>
</dbReference>
<dbReference type="NCBIfam" id="NF009980">
    <property type="entry name" value="PRK13446.1"/>
    <property type="match status" value="1"/>
</dbReference>
<evidence type="ECO:0000256" key="10">
    <source>
        <dbReference type="ARBA" id="ARBA00023196"/>
    </source>
</evidence>
<evidence type="ECO:0000256" key="14">
    <source>
        <dbReference type="HAMAP-Rule" id="MF_00530"/>
    </source>
</evidence>
<dbReference type="InterPro" id="IPR036794">
    <property type="entry name" value="ATP_F1_dsu/esu_C_sf"/>
</dbReference>
<keyword evidence="5 14" id="KW-0813">Transport</keyword>
<evidence type="ECO:0000259" key="18">
    <source>
        <dbReference type="Pfam" id="PF02823"/>
    </source>
</evidence>
<keyword evidence="9 14" id="KW-0472">Membrane</keyword>
<dbReference type="InterPro" id="IPR020546">
    <property type="entry name" value="ATP_synth_F1_dsu/esu_N"/>
</dbReference>
<keyword evidence="20" id="KW-1185">Reference proteome</keyword>
<dbReference type="GO" id="GO:0005524">
    <property type="term" value="F:ATP binding"/>
    <property type="evidence" value="ECO:0007669"/>
    <property type="project" value="UniProtKB-UniRule"/>
</dbReference>
<dbReference type="HAMAP" id="MF_00530">
    <property type="entry name" value="ATP_synth_epsil_bac"/>
    <property type="match status" value="1"/>
</dbReference>
<evidence type="ECO:0000256" key="8">
    <source>
        <dbReference type="ARBA" id="ARBA00023065"/>
    </source>
</evidence>
<dbReference type="SUPFAM" id="SSF46604">
    <property type="entry name" value="Epsilon subunit of F1F0-ATP synthase C-terminal domain"/>
    <property type="match status" value="1"/>
</dbReference>
<dbReference type="SUPFAM" id="SSF51344">
    <property type="entry name" value="Epsilon subunit of F1F0-ATP synthase N-terminal domain"/>
    <property type="match status" value="1"/>
</dbReference>
<organism evidence="19 20">
    <name type="scientific">Salipaludibacillus aurantiacus</name>
    <dbReference type="NCBI Taxonomy" id="1601833"/>
    <lineage>
        <taxon>Bacteria</taxon>
        <taxon>Bacillati</taxon>
        <taxon>Bacillota</taxon>
        <taxon>Bacilli</taxon>
        <taxon>Bacillales</taxon>
        <taxon>Bacillaceae</taxon>
    </lineage>
</organism>
<evidence type="ECO:0000256" key="1">
    <source>
        <dbReference type="ARBA" id="ARBA00003543"/>
    </source>
</evidence>
<keyword evidence="6 14" id="KW-1003">Cell membrane</keyword>
<dbReference type="NCBIfam" id="NF001846">
    <property type="entry name" value="PRK00571.1-3"/>
    <property type="match status" value="1"/>
</dbReference>
<evidence type="ECO:0000313" key="19">
    <source>
        <dbReference type="EMBL" id="SES19617.1"/>
    </source>
</evidence>
<evidence type="ECO:0000256" key="15">
    <source>
        <dbReference type="RuleBase" id="RU003656"/>
    </source>
</evidence>
<feature type="domain" description="ATP synthase epsilon subunit C-terminal" evidence="17">
    <location>
        <begin position="87"/>
        <end position="132"/>
    </location>
</feature>
<evidence type="ECO:0000256" key="13">
    <source>
        <dbReference type="ARBA" id="ARBA00031795"/>
    </source>
</evidence>
<keyword evidence="7 14" id="KW-0375">Hydrogen ion transport</keyword>
<evidence type="ECO:0000256" key="5">
    <source>
        <dbReference type="ARBA" id="ARBA00022448"/>
    </source>
</evidence>
<comment type="function">
    <text evidence="1 14">Produces ATP from ADP in the presence of a proton gradient across the membrane.</text>
</comment>
<gene>
    <name evidence="14" type="primary">atpC</name>
    <name evidence="19" type="ORF">SAMN05518684_110111</name>
</gene>
<keyword evidence="16" id="KW-0175">Coiled coil</keyword>
<dbReference type="PANTHER" id="PTHR13822">
    <property type="entry name" value="ATP SYNTHASE DELTA/EPSILON CHAIN"/>
    <property type="match status" value="1"/>
</dbReference>
<dbReference type="GO" id="GO:0005886">
    <property type="term" value="C:plasma membrane"/>
    <property type="evidence" value="ECO:0007669"/>
    <property type="project" value="UniProtKB-SubCell"/>
</dbReference>
<evidence type="ECO:0000256" key="9">
    <source>
        <dbReference type="ARBA" id="ARBA00023136"/>
    </source>
</evidence>
<dbReference type="Gene3D" id="2.60.15.10">
    <property type="entry name" value="F0F1 ATP synthase delta/epsilon subunit, N-terminal"/>
    <property type="match status" value="1"/>
</dbReference>
<dbReference type="Proteomes" id="UP000198571">
    <property type="component" value="Unassembled WGS sequence"/>
</dbReference>
<keyword evidence="11 14" id="KW-0066">ATP synthesis</keyword>
<evidence type="ECO:0000256" key="11">
    <source>
        <dbReference type="ARBA" id="ARBA00023310"/>
    </source>
</evidence>
<dbReference type="FunFam" id="1.20.5.440:FF:000001">
    <property type="entry name" value="ATP synthase epsilon chain"/>
    <property type="match status" value="1"/>
</dbReference>
<dbReference type="RefSeq" id="WP_093053087.1">
    <property type="nucleotide sequence ID" value="NZ_FOGT01000010.1"/>
</dbReference>
<name>A0A1H9VEF6_9BACI</name>
<dbReference type="FunFam" id="2.60.15.10:FF:000001">
    <property type="entry name" value="ATP synthase epsilon chain"/>
    <property type="match status" value="1"/>
</dbReference>
<dbReference type="GO" id="GO:0046933">
    <property type="term" value="F:proton-transporting ATP synthase activity, rotational mechanism"/>
    <property type="evidence" value="ECO:0007669"/>
    <property type="project" value="UniProtKB-UniRule"/>
</dbReference>